<keyword evidence="3" id="KW-1185">Reference proteome</keyword>
<reference evidence="2" key="1">
    <citation type="submission" date="2020-10" db="EMBL/GenBank/DDBJ databases">
        <title>Phylogeny of dyella-like bacteria.</title>
        <authorList>
            <person name="Fu J."/>
        </authorList>
    </citation>
    <scope>NUCLEOTIDE SEQUENCE</scope>
    <source>
        <strain evidence="2">DHON07</strain>
    </source>
</reference>
<organism evidence="2 3">
    <name type="scientific">Dyella mobilis</name>
    <dbReference type="NCBI Taxonomy" id="1849582"/>
    <lineage>
        <taxon>Bacteria</taxon>
        <taxon>Pseudomonadati</taxon>
        <taxon>Pseudomonadota</taxon>
        <taxon>Gammaproteobacteria</taxon>
        <taxon>Lysobacterales</taxon>
        <taxon>Rhodanobacteraceae</taxon>
        <taxon>Dyella</taxon>
    </lineage>
</organism>
<gene>
    <name evidence="2" type="ORF">ISS99_20310</name>
</gene>
<evidence type="ECO:0000313" key="3">
    <source>
        <dbReference type="Proteomes" id="UP001430193"/>
    </source>
</evidence>
<dbReference type="RefSeq" id="WP_204633423.1">
    <property type="nucleotide sequence ID" value="NZ_BSOC01000001.1"/>
</dbReference>
<protein>
    <submittedName>
        <fullName evidence="2">FRG domain-containing protein</fullName>
    </submittedName>
</protein>
<evidence type="ECO:0000313" key="2">
    <source>
        <dbReference type="EMBL" id="MBM7131876.1"/>
    </source>
</evidence>
<dbReference type="Pfam" id="PF08867">
    <property type="entry name" value="FRG"/>
    <property type="match status" value="1"/>
</dbReference>
<dbReference type="SMART" id="SM00901">
    <property type="entry name" value="FRG"/>
    <property type="match status" value="1"/>
</dbReference>
<feature type="domain" description="FRG" evidence="1">
    <location>
        <begin position="29"/>
        <end position="130"/>
    </location>
</feature>
<dbReference type="EMBL" id="JADIKF010000040">
    <property type="protein sequence ID" value="MBM7131876.1"/>
    <property type="molecule type" value="Genomic_DNA"/>
</dbReference>
<evidence type="ECO:0000259" key="1">
    <source>
        <dbReference type="SMART" id="SM00901"/>
    </source>
</evidence>
<name>A0ABS2KL50_9GAMM</name>
<proteinExistence type="predicted"/>
<dbReference type="InterPro" id="IPR014966">
    <property type="entry name" value="FRG-dom"/>
</dbReference>
<accession>A0ABS2KL50</accession>
<dbReference type="Proteomes" id="UP001430193">
    <property type="component" value="Unassembled WGS sequence"/>
</dbReference>
<comment type="caution">
    <text evidence="2">The sequence shown here is derived from an EMBL/GenBank/DDBJ whole genome shotgun (WGS) entry which is preliminary data.</text>
</comment>
<sequence length="268" mass="30140">MRAKNAKKISTIAEYIDAIGDISDQINLAPDSIWFRGMMNGQYHLTPGAFRKKKKGSEIDEESITDEFLVSLPMYGGTKFSGSWEIYSLMQHHGLPTRLLDWSKSPLVALFFALDFEEKKVSSDLSPVVWVLNAYKVNELVHNDPRIFIPKMGYGPPEVEKLVGSYLPDTLRPTSSFDGTKRPSGPISIEPTFSNPRLIAQSGCFTVHGSDSIPLNQVPGMDAHLYRIDIKPVATPKLRDDLERLGYRADLIYPDLDHLCRRIVSIRS</sequence>